<evidence type="ECO:0000313" key="1">
    <source>
        <dbReference type="EMBL" id="PIT92454.1"/>
    </source>
</evidence>
<evidence type="ECO:0008006" key="3">
    <source>
        <dbReference type="Google" id="ProtNLM"/>
    </source>
</evidence>
<comment type="caution">
    <text evidence="1">The sequence shown here is derived from an EMBL/GenBank/DDBJ whole genome shotgun (WGS) entry which is preliminary data.</text>
</comment>
<sequence length="152" mass="16273">MNKKIIIGILTILLISGIVALLKNSEDNQAAFAATVYKSPTCGCCTVYGQYLKRQGVDVETVTIDDLSNSKEENGIPRELESCHTSVVGGYVVEGHVPLPVIETFLEKSPDIKGIALPGMPAGSPGMPGLKQGKWTIYAIAHDGSVSEFMDY</sequence>
<dbReference type="InterPro" id="IPR007332">
    <property type="entry name" value="DUF411"/>
</dbReference>
<accession>A0A2M6WI83</accession>
<gene>
    <name evidence="1" type="ORF">COU08_02370</name>
</gene>
<protein>
    <recommendedName>
        <fullName evidence="3">CopG family transcriptional regulator</fullName>
    </recommendedName>
</protein>
<reference evidence="2" key="1">
    <citation type="submission" date="2017-09" db="EMBL/GenBank/DDBJ databases">
        <title>Depth-based differentiation of microbial function through sediment-hosted aquifers and enrichment of novel symbionts in the deep terrestrial subsurface.</title>
        <authorList>
            <person name="Probst A.J."/>
            <person name="Ladd B."/>
            <person name="Jarett J.K."/>
            <person name="Geller-Mcgrath D.E."/>
            <person name="Sieber C.M.K."/>
            <person name="Emerson J.B."/>
            <person name="Anantharaman K."/>
            <person name="Thomas B.C."/>
            <person name="Malmstrom R."/>
            <person name="Stieglmeier M."/>
            <person name="Klingl A."/>
            <person name="Woyke T."/>
            <person name="Ryan C.M."/>
            <person name="Banfield J.F."/>
        </authorList>
    </citation>
    <scope>NUCLEOTIDE SEQUENCE [LARGE SCALE GENOMIC DNA]</scope>
</reference>
<name>A0A2M6WI83_9BACT</name>
<evidence type="ECO:0000313" key="2">
    <source>
        <dbReference type="Proteomes" id="UP000228635"/>
    </source>
</evidence>
<organism evidence="1 2">
    <name type="scientific">Candidatus Harrisonbacteria bacterium CG10_big_fil_rev_8_21_14_0_10_42_17</name>
    <dbReference type="NCBI Taxonomy" id="1974584"/>
    <lineage>
        <taxon>Bacteria</taxon>
        <taxon>Candidatus Harrisoniibacteriota</taxon>
    </lineage>
</organism>
<dbReference type="Pfam" id="PF04214">
    <property type="entry name" value="DUF411"/>
    <property type="match status" value="1"/>
</dbReference>
<dbReference type="EMBL" id="PFBA01000022">
    <property type="protein sequence ID" value="PIT92454.1"/>
    <property type="molecule type" value="Genomic_DNA"/>
</dbReference>
<dbReference type="Gene3D" id="3.40.30.10">
    <property type="entry name" value="Glutaredoxin"/>
    <property type="match status" value="1"/>
</dbReference>
<dbReference type="AlphaFoldDB" id="A0A2M6WI83"/>
<proteinExistence type="predicted"/>
<dbReference type="Proteomes" id="UP000228635">
    <property type="component" value="Unassembled WGS sequence"/>
</dbReference>